<keyword evidence="2" id="KW-1184">Jasmonic acid signaling pathway</keyword>
<dbReference type="InParanoid" id="A0A1U7ZB63"/>
<proteinExistence type="inferred from homology"/>
<dbReference type="eggNOG" id="ENOG502QREB">
    <property type="taxonomic scope" value="Eukaryota"/>
</dbReference>
<accession>A0A1U7ZB63</accession>
<dbReference type="GO" id="GO:0009611">
    <property type="term" value="P:response to wounding"/>
    <property type="evidence" value="ECO:0000318"/>
    <property type="project" value="GO_Central"/>
</dbReference>
<dbReference type="Pfam" id="PF06200">
    <property type="entry name" value="tify"/>
    <property type="match status" value="1"/>
</dbReference>
<evidence type="ECO:0000313" key="6">
    <source>
        <dbReference type="RefSeq" id="XP_010249908.1"/>
    </source>
</evidence>
<dbReference type="RefSeq" id="XP_010249908.1">
    <property type="nucleotide sequence ID" value="XM_010251606.2"/>
</dbReference>
<dbReference type="PROSITE" id="PS51320">
    <property type="entry name" value="TIFY"/>
    <property type="match status" value="1"/>
</dbReference>
<keyword evidence="2" id="KW-0539">Nucleus</keyword>
<feature type="compositionally biased region" description="Basic and acidic residues" evidence="3">
    <location>
        <begin position="432"/>
        <end position="442"/>
    </location>
</feature>
<evidence type="ECO:0000256" key="1">
    <source>
        <dbReference type="ARBA" id="ARBA00008614"/>
    </source>
</evidence>
<gene>
    <name evidence="6" type="primary">LOC104592305</name>
</gene>
<dbReference type="PANTHER" id="PTHR33077:SF8">
    <property type="entry name" value="PROTEIN TIFY 8"/>
    <property type="match status" value="1"/>
</dbReference>
<feature type="region of interest" description="Disordered" evidence="3">
    <location>
        <begin position="347"/>
        <end position="369"/>
    </location>
</feature>
<dbReference type="AlphaFoldDB" id="A0A1U7ZB63"/>
<feature type="compositionally biased region" description="Polar residues" evidence="3">
    <location>
        <begin position="347"/>
        <end position="360"/>
    </location>
</feature>
<organism evidence="5 6">
    <name type="scientific">Nelumbo nucifera</name>
    <name type="common">Sacred lotus</name>
    <dbReference type="NCBI Taxonomy" id="4432"/>
    <lineage>
        <taxon>Eukaryota</taxon>
        <taxon>Viridiplantae</taxon>
        <taxon>Streptophyta</taxon>
        <taxon>Embryophyta</taxon>
        <taxon>Tracheophyta</taxon>
        <taxon>Spermatophyta</taxon>
        <taxon>Magnoliopsida</taxon>
        <taxon>Proteales</taxon>
        <taxon>Nelumbonaceae</taxon>
        <taxon>Nelumbo</taxon>
    </lineage>
</organism>
<feature type="region of interest" description="Disordered" evidence="3">
    <location>
        <begin position="271"/>
        <end position="304"/>
    </location>
</feature>
<feature type="compositionally biased region" description="Polar residues" evidence="3">
    <location>
        <begin position="271"/>
        <end position="295"/>
    </location>
</feature>
<feature type="region of interest" description="Disordered" evidence="3">
    <location>
        <begin position="115"/>
        <end position="147"/>
    </location>
</feature>
<dbReference type="GO" id="GO:0005634">
    <property type="term" value="C:nucleus"/>
    <property type="evidence" value="ECO:0000318"/>
    <property type="project" value="GO_Central"/>
</dbReference>
<reference evidence="6" key="1">
    <citation type="submission" date="2025-08" db="UniProtKB">
        <authorList>
            <consortium name="RefSeq"/>
        </authorList>
    </citation>
    <scope>IDENTIFICATION</scope>
</reference>
<dbReference type="InterPro" id="IPR040390">
    <property type="entry name" value="TIFY/JAZ"/>
</dbReference>
<dbReference type="GeneID" id="104592305"/>
<protein>
    <recommendedName>
        <fullName evidence="2">Protein TIFY</fullName>
    </recommendedName>
    <alternativeName>
        <fullName evidence="2">Jasmonate ZIM domain-containing protein</fullName>
    </alternativeName>
</protein>
<comment type="function">
    <text evidence="2">Repressor of jasmonate responses.</text>
</comment>
<evidence type="ECO:0000256" key="3">
    <source>
        <dbReference type="SAM" id="MobiDB-lite"/>
    </source>
</evidence>
<evidence type="ECO:0000256" key="2">
    <source>
        <dbReference type="RuleBase" id="RU369065"/>
    </source>
</evidence>
<keyword evidence="5" id="KW-1185">Reference proteome</keyword>
<dbReference type="GO" id="GO:2000022">
    <property type="term" value="P:regulation of jasmonic acid mediated signaling pathway"/>
    <property type="evidence" value="ECO:0000318"/>
    <property type="project" value="GO_Central"/>
</dbReference>
<comment type="subcellular location">
    <subcellularLocation>
        <location evidence="2">Nucleus</location>
    </subcellularLocation>
</comment>
<evidence type="ECO:0000259" key="4">
    <source>
        <dbReference type="PROSITE" id="PS51320"/>
    </source>
</evidence>
<dbReference type="KEGG" id="nnu:104592305"/>
<evidence type="ECO:0000313" key="5">
    <source>
        <dbReference type="Proteomes" id="UP000189703"/>
    </source>
</evidence>
<dbReference type="PANTHER" id="PTHR33077">
    <property type="entry name" value="PROTEIN TIFY 4A-RELATED-RELATED"/>
    <property type="match status" value="1"/>
</dbReference>
<dbReference type="OrthoDB" id="1908882at2759"/>
<comment type="domain">
    <text evidence="2">The jas domain is required for interaction with COI1.</text>
</comment>
<sequence length="442" mass="47192">MAVLMMAHNNSNCSKNNNDNNSKEEKPVFLFHDFLGMNCASDSPAALAVRSVSFGGEIRPSEASASASVSVGASSGGHGPVSATSDLGSERQVGNHFEGVPFYASKSDFSGTEISNRFSGRKRSNSDSTFMGSARDRMPPIGPDSLESSHLMKMFRNGTGGERPRRTFDEDLFFGMQPPRPTSTSPIILNRQIGSRPDSVVSKWDRSMTMNVGPMMQYPLQMSQYVTFVDKVSSNRYREANAGHSLIPQPAADEGSRTGIKGSGILSAINASSGTTERNSSTMLPSCSRPKSGSQAADPESCNPPSRQMTIFYAGQAHVFDDVHPNKADVIMALAGSNGGSWSTTYLPKSNGQSSLNKASVPNGETEMGKNNMKPVQEFHGRLSISGNPGQGFSQGGRISTVQVDPRMSSSGFHQSGIIVKETRPLAPAAETDTKGKREVGK</sequence>
<feature type="region of interest" description="Disordered" evidence="3">
    <location>
        <begin position="407"/>
        <end position="442"/>
    </location>
</feature>
<dbReference type="InterPro" id="IPR010399">
    <property type="entry name" value="Tify_dom"/>
</dbReference>
<feature type="domain" description="Tify" evidence="4">
    <location>
        <begin position="302"/>
        <end position="337"/>
    </location>
</feature>
<dbReference type="GO" id="GO:0031347">
    <property type="term" value="P:regulation of defense response"/>
    <property type="evidence" value="ECO:0000318"/>
    <property type="project" value="GO_Central"/>
</dbReference>
<name>A0A1U7ZB63_NELNU</name>
<comment type="similarity">
    <text evidence="1 2">Belongs to the TIFY/JAZ family.</text>
</comment>
<dbReference type="OMA" id="DPERMSC"/>
<dbReference type="Proteomes" id="UP000189703">
    <property type="component" value="Unplaced"/>
</dbReference>
<dbReference type="FunCoup" id="A0A1U7ZB63">
    <property type="interactions" value="420"/>
</dbReference>
<dbReference type="SMART" id="SM00979">
    <property type="entry name" value="TIFY"/>
    <property type="match status" value="1"/>
</dbReference>